<dbReference type="Gene3D" id="3.30.479.10">
    <property type="entry name" value="6-pyruvoyl tetrahydropterin synthase/QueD"/>
    <property type="match status" value="2"/>
</dbReference>
<evidence type="ECO:0000256" key="5">
    <source>
        <dbReference type="ARBA" id="ARBA00031449"/>
    </source>
</evidence>
<evidence type="ECO:0000256" key="3">
    <source>
        <dbReference type="ARBA" id="ARBA00012982"/>
    </source>
</evidence>
<keyword evidence="8" id="KW-1185">Reference proteome</keyword>
<dbReference type="Pfam" id="PF01242">
    <property type="entry name" value="PTPS"/>
    <property type="match status" value="1"/>
</dbReference>
<evidence type="ECO:0000256" key="4">
    <source>
        <dbReference type="ARBA" id="ARBA00018141"/>
    </source>
</evidence>
<proteinExistence type="inferred from homology"/>
<evidence type="ECO:0000313" key="8">
    <source>
        <dbReference type="Proteomes" id="UP000638014"/>
    </source>
</evidence>
<evidence type="ECO:0000313" key="7">
    <source>
        <dbReference type="EMBL" id="MBD1388447.1"/>
    </source>
</evidence>
<organism evidence="7 8">
    <name type="scientific">Neiella litorisoli</name>
    <dbReference type="NCBI Taxonomy" id="2771431"/>
    <lineage>
        <taxon>Bacteria</taxon>
        <taxon>Pseudomonadati</taxon>
        <taxon>Pseudomonadota</taxon>
        <taxon>Gammaproteobacteria</taxon>
        <taxon>Alteromonadales</taxon>
        <taxon>Echinimonadaceae</taxon>
        <taxon>Neiella</taxon>
    </lineage>
</organism>
<comment type="catalytic activity">
    <reaction evidence="6">
        <text>7,8-dihydroneopterin 3'-triphosphate + H2O = 6-carboxy-5,6,7,8-tetrahydropterin + triphosphate + acetaldehyde + 2 H(+)</text>
        <dbReference type="Rhea" id="RHEA:27966"/>
        <dbReference type="ChEBI" id="CHEBI:15343"/>
        <dbReference type="ChEBI" id="CHEBI:15377"/>
        <dbReference type="ChEBI" id="CHEBI:15378"/>
        <dbReference type="ChEBI" id="CHEBI:18036"/>
        <dbReference type="ChEBI" id="CHEBI:58462"/>
        <dbReference type="ChEBI" id="CHEBI:61032"/>
        <dbReference type="EC" id="4.1.2.50"/>
    </reaction>
</comment>
<name>A0A8J6QT55_9GAMM</name>
<evidence type="ECO:0000256" key="6">
    <source>
        <dbReference type="ARBA" id="ARBA00048807"/>
    </source>
</evidence>
<dbReference type="UniPathway" id="UPA00391"/>
<comment type="similarity">
    <text evidence="2">Belongs to the PTPS family. QueD subfamily.</text>
</comment>
<evidence type="ECO:0000256" key="2">
    <source>
        <dbReference type="ARBA" id="ARBA00008900"/>
    </source>
</evidence>
<dbReference type="SUPFAM" id="SSF55620">
    <property type="entry name" value="Tetrahydrobiopterin biosynthesis enzymes-like"/>
    <property type="match status" value="2"/>
</dbReference>
<comment type="caution">
    <text evidence="7">The sequence shown here is derived from an EMBL/GenBank/DDBJ whole genome shotgun (WGS) entry which is preliminary data.</text>
</comment>
<gene>
    <name evidence="7" type="ORF">IC617_03315</name>
</gene>
<dbReference type="GO" id="GO:0070497">
    <property type="term" value="F:6-carboxytetrahydropterin synthase activity"/>
    <property type="evidence" value="ECO:0007669"/>
    <property type="project" value="UniProtKB-EC"/>
</dbReference>
<dbReference type="InterPro" id="IPR038418">
    <property type="entry name" value="6-PTP_synth/QueD_sf"/>
</dbReference>
<dbReference type="AlphaFoldDB" id="A0A8J6QT55"/>
<comment type="pathway">
    <text evidence="1">Purine metabolism; 7-cyano-7-deazaguanine biosynthesis.</text>
</comment>
<dbReference type="RefSeq" id="WP_191143553.1">
    <property type="nucleotide sequence ID" value="NZ_JACXAF010000003.1"/>
</dbReference>
<accession>A0A8J6QT55</accession>
<dbReference type="EMBL" id="JACXAF010000003">
    <property type="protein sequence ID" value="MBD1388447.1"/>
    <property type="molecule type" value="Genomic_DNA"/>
</dbReference>
<evidence type="ECO:0000256" key="1">
    <source>
        <dbReference type="ARBA" id="ARBA00005061"/>
    </source>
</evidence>
<reference evidence="7" key="1">
    <citation type="submission" date="2020-09" db="EMBL/GenBank/DDBJ databases">
        <title>A novel bacterium of genus Neiella, isolated from South China Sea.</title>
        <authorList>
            <person name="Huang H."/>
            <person name="Mo K."/>
            <person name="Hu Y."/>
        </authorList>
    </citation>
    <scope>NUCLEOTIDE SEQUENCE</scope>
    <source>
        <strain evidence="7">HB171785</strain>
    </source>
</reference>
<dbReference type="EC" id="4.1.2.50" evidence="3"/>
<protein>
    <recommendedName>
        <fullName evidence="4">6-carboxy-5,6,7,8-tetrahydropterin synthase</fullName>
        <ecNumber evidence="3">4.1.2.50</ecNumber>
    </recommendedName>
    <alternativeName>
        <fullName evidence="5">Queuosine biosynthesis protein QueD</fullName>
    </alternativeName>
</protein>
<dbReference type="Proteomes" id="UP000638014">
    <property type="component" value="Unassembled WGS sequence"/>
</dbReference>
<dbReference type="InterPro" id="IPR007115">
    <property type="entry name" value="6-PTP_synth/QueD"/>
</dbReference>
<sequence>MQLFVKDLTVIDSSYLCPNRGVVGQSWIVDVVLHGQLDQHSMVLDFGQVKKRLKAIIDEEVDHKLLVPSQHPATTVTAGDHDMQWLDFAGDSGGIHLYCPQQGLALLPTERICARSVTDYLGAIIQRYLPANVVKIELTLREEEIPSAYYHYTHGLKKHDGNCQRIAHGHRSMIEVWHAGMRNDLLERRWAERWQDIYLGSIEDRVGIEQLHRSPQALAISDETHYGFSYVSGQGLFELAIPRNAVELIDTDTTVECLAEYMLRETHKWPEVTGEVSIFAYEGVGKGAIAHG</sequence>